<keyword evidence="3" id="KW-1185">Reference proteome</keyword>
<evidence type="ECO:0000313" key="2">
    <source>
        <dbReference type="EMBL" id="MFC2249518.1"/>
    </source>
</evidence>
<organism evidence="2 4">
    <name type="scientific">Labrys neptuniae</name>
    <dbReference type="NCBI Taxonomy" id="376174"/>
    <lineage>
        <taxon>Bacteria</taxon>
        <taxon>Pseudomonadati</taxon>
        <taxon>Pseudomonadota</taxon>
        <taxon>Alphaproteobacteria</taxon>
        <taxon>Hyphomicrobiales</taxon>
        <taxon>Xanthobacteraceae</taxon>
        <taxon>Labrys</taxon>
    </lineage>
</organism>
<reference evidence="2 4" key="2">
    <citation type="submission" date="2024-09" db="EMBL/GenBank/DDBJ databases">
        <title>Description of Labrys sedimenti sp. nov., isolated from a diclofenac-degrading enrichment culture, and genome-based reclassification of Labrys portucalensis as a later heterotypic synonym of Labrys neptuniae.</title>
        <authorList>
            <person name="Tancsics A."/>
            <person name="Csepanyi A."/>
        </authorList>
    </citation>
    <scope>NUCLEOTIDE SEQUENCE [LARGE SCALE GENOMIC DNA]</scope>
    <source>
        <strain evidence="2 4">LMG 23412</strain>
    </source>
</reference>
<dbReference type="Proteomes" id="UP001555786">
    <property type="component" value="Unassembled WGS sequence"/>
</dbReference>
<evidence type="ECO:0000313" key="1">
    <source>
        <dbReference type="EMBL" id="MEW9310450.1"/>
    </source>
</evidence>
<comment type="caution">
    <text evidence="2">The sequence shown here is derived from an EMBL/GenBank/DDBJ whole genome shotgun (WGS) entry which is preliminary data.</text>
</comment>
<dbReference type="RefSeq" id="WP_311938623.1">
    <property type="nucleotide sequence ID" value="NZ_JAVSCS010000020.1"/>
</dbReference>
<gene>
    <name evidence="1" type="ORF">ABXS05_33235</name>
    <name evidence="2" type="ORF">ACETRX_07825</name>
</gene>
<dbReference type="Proteomes" id="UP001595190">
    <property type="component" value="Unassembled WGS sequence"/>
</dbReference>
<dbReference type="EMBL" id="JBFNQD010000027">
    <property type="protein sequence ID" value="MEW9310450.1"/>
    <property type="molecule type" value="Genomic_DNA"/>
</dbReference>
<reference evidence="1 3" key="1">
    <citation type="submission" date="2024-07" db="EMBL/GenBank/DDBJ databases">
        <title>Description of Labrys sedimenti sp. nov., isolated from a diclofenac-degrading enrichment culture.</title>
        <authorList>
            <person name="Tancsics A."/>
            <person name="Csepanyi A."/>
        </authorList>
    </citation>
    <scope>NUCLEOTIDE SEQUENCE [LARGE SCALE GENOMIC DNA]</scope>
    <source>
        <strain evidence="1 3">LMG 23578</strain>
    </source>
</reference>
<proteinExistence type="predicted"/>
<protein>
    <submittedName>
        <fullName evidence="2">Uncharacterized protein</fullName>
    </submittedName>
</protein>
<dbReference type="EMBL" id="JBHGPK010000002">
    <property type="protein sequence ID" value="MFC2249518.1"/>
    <property type="molecule type" value="Genomic_DNA"/>
</dbReference>
<evidence type="ECO:0000313" key="3">
    <source>
        <dbReference type="Proteomes" id="UP001555786"/>
    </source>
</evidence>
<accession>A0ABV6ZBG6</accession>
<name>A0ABV6ZBG6_9HYPH</name>
<sequence>MVTSPIATLIQPALERGSIEDSEVQQMRQRWQDGVQLQAADADALFALQGVLAGRNKGFNALFEEMLTAFVLDRNEPKGSISKEQGAWVLSMLDGGEGLVANAAELGLLIHLVEQADSVPDDLASFALHQIQHAAMTGEGPAAKGRIHFSRVIDTQDIANMARLFQVEKGAKRRIVSRQEAEMLFDMAEGCNSEDPAWDGLFAETIQAHLLATNQPSNTGGRSLATPVVLADRDSAWLNRRIQHDGRVSRAERALLALVDPRQMAATNNWEQSISQMI</sequence>
<evidence type="ECO:0000313" key="4">
    <source>
        <dbReference type="Proteomes" id="UP001595190"/>
    </source>
</evidence>